<sequence>MAYPKLTIQNNLSKNIVVYDAFQEDASNKELTNYFGTLTDITSVSSDKSASFEPIHGPISTYIIFDETYTPITRVFSMGDTEETFTVTQEEVDIMTATQAFVTLLEKKPDDTLSVSFQKLIKGGKATADEVNTFFKNTTEYKSCTFISYMLAVVALARTPKTKDKPPQEQAYSLSTLCTYMGFDWPSELPDITISDFSCTDNGEAILIGGVLTITDVTFADGVLDRITTFLPSTKVTFGVEFIYKAGLSVGVTCLTFGFESIKIPIEDNKTFDIDKPTVLLTLNPLFKFVVFEIKADIPFTLFNSPTIDAEIAMTIDNIEAEIGVELSGNKSTLLTPPGIKGLHFDSFGVGLGLFFEPPGFAIGVDGSFHIGEDKQVSLNDDQFAIVCQMEEEIPNPLYLSFYVPTLSLEEVIAIFTDTKVPIDFPISFSDLSFRWAENPMEPVVLPDGSLAPMGYGFSGYMDLFGLGFYGYLNIDMNTGISGDITMDPFSLGSIFRLSGDGKEVSIKVDASGTPIPNNAIPKTAAEKKVIDAATDKTIIKAGGPEMTLSTSSSPYFTLDAKVSLLEVISEEIDATISKEGIHFELDYGTILQSKMSCTLQDYHNFSGSCSYGIDLRIPLPTIAGFDLGSIHLDTGCSLSLSITTSTSDIVFKVQGAFTFEGLDLSFGPFELDVDISSISAVIKEVEKYILRNVSSIFEAIIKDASKWAGYVEKAIVSGVEDVAEGLKTAFDKSATEVASIMHGAGYGVDMIASGLKTAFSAPADVIASALKDGFGASDTVVTDSLKYVGFGAEETAKALNTVFGLAPDAVYTILKGAGYAESAIKDAFESIGGAFADAAKSIWHAVSHWDHWS</sequence>
<evidence type="ECO:0000313" key="2">
    <source>
        <dbReference type="Proteomes" id="UP001597459"/>
    </source>
</evidence>
<protein>
    <submittedName>
        <fullName evidence="1">Uncharacterized protein</fullName>
    </submittedName>
</protein>
<reference evidence="2" key="1">
    <citation type="journal article" date="2019" name="Int. J. Syst. Evol. Microbiol.">
        <title>The Global Catalogue of Microorganisms (GCM) 10K type strain sequencing project: providing services to taxonomists for standard genome sequencing and annotation.</title>
        <authorList>
            <consortium name="The Broad Institute Genomics Platform"/>
            <consortium name="The Broad Institute Genome Sequencing Center for Infectious Disease"/>
            <person name="Wu L."/>
            <person name="Ma J."/>
        </authorList>
    </citation>
    <scope>NUCLEOTIDE SEQUENCE [LARGE SCALE GENOMIC DNA]</scope>
    <source>
        <strain evidence="2">KCTC 42423</strain>
    </source>
</reference>
<name>A0ABW5NDC1_9FLAO</name>
<evidence type="ECO:0000313" key="1">
    <source>
        <dbReference type="EMBL" id="MFD2592846.1"/>
    </source>
</evidence>
<dbReference type="EMBL" id="JBHULX010000039">
    <property type="protein sequence ID" value="MFD2592846.1"/>
    <property type="molecule type" value="Genomic_DNA"/>
</dbReference>
<keyword evidence="2" id="KW-1185">Reference proteome</keyword>
<dbReference type="RefSeq" id="WP_378254990.1">
    <property type="nucleotide sequence ID" value="NZ_JBHSJV010000001.1"/>
</dbReference>
<organism evidence="1 2">
    <name type="scientific">Aquimarina hainanensis</name>
    <dbReference type="NCBI Taxonomy" id="1578017"/>
    <lineage>
        <taxon>Bacteria</taxon>
        <taxon>Pseudomonadati</taxon>
        <taxon>Bacteroidota</taxon>
        <taxon>Flavobacteriia</taxon>
        <taxon>Flavobacteriales</taxon>
        <taxon>Flavobacteriaceae</taxon>
        <taxon>Aquimarina</taxon>
    </lineage>
</organism>
<comment type="caution">
    <text evidence="1">The sequence shown here is derived from an EMBL/GenBank/DDBJ whole genome shotgun (WGS) entry which is preliminary data.</text>
</comment>
<dbReference type="Proteomes" id="UP001597459">
    <property type="component" value="Unassembled WGS sequence"/>
</dbReference>
<proteinExistence type="predicted"/>
<gene>
    <name evidence="1" type="ORF">ACFSTE_18555</name>
</gene>
<accession>A0ABW5NDC1</accession>